<feature type="region of interest" description="Disordered" evidence="1">
    <location>
        <begin position="50"/>
        <end position="69"/>
    </location>
</feature>
<dbReference type="EMBL" id="JARJCW010000054">
    <property type="protein sequence ID" value="KAJ7202647.1"/>
    <property type="molecule type" value="Genomic_DNA"/>
</dbReference>
<evidence type="ECO:0000313" key="3">
    <source>
        <dbReference type="Proteomes" id="UP001219525"/>
    </source>
</evidence>
<organism evidence="2 3">
    <name type="scientific">Mycena pura</name>
    <dbReference type="NCBI Taxonomy" id="153505"/>
    <lineage>
        <taxon>Eukaryota</taxon>
        <taxon>Fungi</taxon>
        <taxon>Dikarya</taxon>
        <taxon>Basidiomycota</taxon>
        <taxon>Agaricomycotina</taxon>
        <taxon>Agaricomycetes</taxon>
        <taxon>Agaricomycetidae</taxon>
        <taxon>Agaricales</taxon>
        <taxon>Marasmiineae</taxon>
        <taxon>Mycenaceae</taxon>
        <taxon>Mycena</taxon>
    </lineage>
</organism>
<dbReference type="Proteomes" id="UP001219525">
    <property type="component" value="Unassembled WGS sequence"/>
</dbReference>
<comment type="caution">
    <text evidence="2">The sequence shown here is derived from an EMBL/GenBank/DDBJ whole genome shotgun (WGS) entry which is preliminary data.</text>
</comment>
<proteinExistence type="predicted"/>
<evidence type="ECO:0000313" key="2">
    <source>
        <dbReference type="EMBL" id="KAJ7202647.1"/>
    </source>
</evidence>
<name>A0AAD6YAP6_9AGAR</name>
<sequence>MALNFTIANASGQRESSQINTLRWRMHIPYGFYSRKEGSSSTPIDHFRALQTTDGKGETENGRGQRVGRSKQTWHLDTNRPEQRRQAVAPEIAGKCRLHSRIPSDTAFAIHAMPEKREAMASPGRIKAKEGVKILYSGELRRYSEHALQAVRMPSRHETRHITAPAFPPQPDLALASARTAEEVVHICIATLLLQILRHWQWHPSETKTCDSVRFKLAMCTDIEAICFGQPDFSRRRNAINSAARELLSCPMPRITRLAVPSNKATARPAQGQADVAFAVGAVMHARSSPMCNLRDELFAKVFLQLHLNKVALTLLTSDGMHKIV</sequence>
<accession>A0AAD6YAP6</accession>
<reference evidence="2" key="1">
    <citation type="submission" date="2023-03" db="EMBL/GenBank/DDBJ databases">
        <title>Massive genome expansion in bonnet fungi (Mycena s.s.) driven by repeated elements and novel gene families across ecological guilds.</title>
        <authorList>
            <consortium name="Lawrence Berkeley National Laboratory"/>
            <person name="Harder C.B."/>
            <person name="Miyauchi S."/>
            <person name="Viragh M."/>
            <person name="Kuo A."/>
            <person name="Thoen E."/>
            <person name="Andreopoulos B."/>
            <person name="Lu D."/>
            <person name="Skrede I."/>
            <person name="Drula E."/>
            <person name="Henrissat B."/>
            <person name="Morin E."/>
            <person name="Kohler A."/>
            <person name="Barry K."/>
            <person name="LaButti K."/>
            <person name="Morin E."/>
            <person name="Salamov A."/>
            <person name="Lipzen A."/>
            <person name="Mereny Z."/>
            <person name="Hegedus B."/>
            <person name="Baldrian P."/>
            <person name="Stursova M."/>
            <person name="Weitz H."/>
            <person name="Taylor A."/>
            <person name="Grigoriev I.V."/>
            <person name="Nagy L.G."/>
            <person name="Martin F."/>
            <person name="Kauserud H."/>
        </authorList>
    </citation>
    <scope>NUCLEOTIDE SEQUENCE</scope>
    <source>
        <strain evidence="2">9144</strain>
    </source>
</reference>
<keyword evidence="3" id="KW-1185">Reference proteome</keyword>
<protein>
    <submittedName>
        <fullName evidence="2">Uncharacterized protein</fullName>
    </submittedName>
</protein>
<evidence type="ECO:0000256" key="1">
    <source>
        <dbReference type="SAM" id="MobiDB-lite"/>
    </source>
</evidence>
<gene>
    <name evidence="2" type="ORF">GGX14DRAFT_399418</name>
</gene>
<dbReference type="AlphaFoldDB" id="A0AAD6YAP6"/>